<protein>
    <recommendedName>
        <fullName evidence="4">Short-chain dehydrogenase</fullName>
    </recommendedName>
</protein>
<name>A0AAV5X0L3_9BILA</name>
<evidence type="ECO:0000313" key="3">
    <source>
        <dbReference type="Proteomes" id="UP001432322"/>
    </source>
</evidence>
<keyword evidence="3" id="KW-1185">Reference proteome</keyword>
<dbReference type="PRINTS" id="PR00081">
    <property type="entry name" value="GDHRDH"/>
</dbReference>
<feature type="non-terminal residue" evidence="2">
    <location>
        <position position="1"/>
    </location>
</feature>
<dbReference type="Pfam" id="PF00106">
    <property type="entry name" value="adh_short"/>
    <property type="match status" value="1"/>
</dbReference>
<dbReference type="GO" id="GO:0016491">
    <property type="term" value="F:oxidoreductase activity"/>
    <property type="evidence" value="ECO:0007669"/>
    <property type="project" value="TreeGrafter"/>
</dbReference>
<dbReference type="GO" id="GO:0005737">
    <property type="term" value="C:cytoplasm"/>
    <property type="evidence" value="ECO:0007669"/>
    <property type="project" value="TreeGrafter"/>
</dbReference>
<dbReference type="InterPro" id="IPR051468">
    <property type="entry name" value="Fungal_SecMetab_SDRs"/>
</dbReference>
<dbReference type="InterPro" id="IPR002347">
    <property type="entry name" value="SDR_fam"/>
</dbReference>
<dbReference type="Gene3D" id="3.40.50.720">
    <property type="entry name" value="NAD(P)-binding Rossmann-like Domain"/>
    <property type="match status" value="1"/>
</dbReference>
<dbReference type="PANTHER" id="PTHR43544">
    <property type="entry name" value="SHORT-CHAIN DEHYDROGENASE/REDUCTASE"/>
    <property type="match status" value="1"/>
</dbReference>
<accession>A0AAV5X0L3</accession>
<evidence type="ECO:0000256" key="1">
    <source>
        <dbReference type="RuleBase" id="RU000363"/>
    </source>
</evidence>
<reference evidence="2" key="1">
    <citation type="submission" date="2023-10" db="EMBL/GenBank/DDBJ databases">
        <title>Genome assembly of Pristionchus species.</title>
        <authorList>
            <person name="Yoshida K."/>
            <person name="Sommer R.J."/>
        </authorList>
    </citation>
    <scope>NUCLEOTIDE SEQUENCE</scope>
    <source>
        <strain evidence="2">RS5133</strain>
    </source>
</reference>
<dbReference type="Proteomes" id="UP001432322">
    <property type="component" value="Unassembled WGS sequence"/>
</dbReference>
<dbReference type="EMBL" id="BTSY01000007">
    <property type="protein sequence ID" value="GMT35547.1"/>
    <property type="molecule type" value="Genomic_DNA"/>
</dbReference>
<organism evidence="2 3">
    <name type="scientific">Pristionchus fissidentatus</name>
    <dbReference type="NCBI Taxonomy" id="1538716"/>
    <lineage>
        <taxon>Eukaryota</taxon>
        <taxon>Metazoa</taxon>
        <taxon>Ecdysozoa</taxon>
        <taxon>Nematoda</taxon>
        <taxon>Chromadorea</taxon>
        <taxon>Rhabditida</taxon>
        <taxon>Rhabditina</taxon>
        <taxon>Diplogasteromorpha</taxon>
        <taxon>Diplogasteroidea</taxon>
        <taxon>Neodiplogasteridae</taxon>
        <taxon>Pristionchus</taxon>
    </lineage>
</organism>
<gene>
    <name evidence="2" type="ORF">PFISCL1PPCAC_26844</name>
</gene>
<comment type="caution">
    <text evidence="2">The sequence shown here is derived from an EMBL/GenBank/DDBJ whole genome shotgun (WGS) entry which is preliminary data.</text>
</comment>
<dbReference type="PRINTS" id="PR00080">
    <property type="entry name" value="SDRFAMILY"/>
</dbReference>
<proteinExistence type="inferred from homology"/>
<dbReference type="InterPro" id="IPR036291">
    <property type="entry name" value="NAD(P)-bd_dom_sf"/>
</dbReference>
<evidence type="ECO:0008006" key="4">
    <source>
        <dbReference type="Google" id="ProtNLM"/>
    </source>
</evidence>
<dbReference type="PANTHER" id="PTHR43544:SF35">
    <property type="entry name" value="C-FACTOR-RELATED"/>
    <property type="match status" value="1"/>
</dbReference>
<sequence length="203" mass="22037">KFQDLKLIDSPKLHLISLEVSSEESIANAVALVSTIVGEAGLDILINNAGIYHTMLCADEIPNKAELLQIFEINSIAPLILSNKFRALLKKAATKKGSAQIANISSGLGSLEMALLASDRPPVVYAMSKAALNMLTRKLSSEWKEDGIRATSFCPGWVRTDMGTQAAALDLDESTGPLSQLIRSLQEDNNGLYYSYNGDRIPW</sequence>
<dbReference type="SUPFAM" id="SSF51735">
    <property type="entry name" value="NAD(P)-binding Rossmann-fold domains"/>
    <property type="match status" value="1"/>
</dbReference>
<evidence type="ECO:0000313" key="2">
    <source>
        <dbReference type="EMBL" id="GMT35547.1"/>
    </source>
</evidence>
<comment type="similarity">
    <text evidence="1">Belongs to the short-chain dehydrogenases/reductases (SDR) family.</text>
</comment>
<dbReference type="AlphaFoldDB" id="A0AAV5X0L3"/>